<feature type="transmembrane region" description="Helical" evidence="1">
    <location>
        <begin position="67"/>
        <end position="88"/>
    </location>
</feature>
<protein>
    <submittedName>
        <fullName evidence="2">Sodium-dependent bicarbonate transport family permease</fullName>
    </submittedName>
</protein>
<feature type="transmembrane region" description="Helical" evidence="1">
    <location>
        <begin position="38"/>
        <end position="55"/>
    </location>
</feature>
<evidence type="ECO:0000313" key="3">
    <source>
        <dbReference type="Proteomes" id="UP000298588"/>
    </source>
</evidence>
<dbReference type="EMBL" id="CP039865">
    <property type="protein sequence ID" value="QCK88011.1"/>
    <property type="molecule type" value="Genomic_DNA"/>
</dbReference>
<dbReference type="KEGG" id="paqt:E8L99_20765"/>
<feature type="transmembrane region" description="Helical" evidence="1">
    <location>
        <begin position="133"/>
        <end position="154"/>
    </location>
</feature>
<name>A0A4D7QND2_9HYPH</name>
<dbReference type="OrthoDB" id="345121at2"/>
<accession>A0A4D7QND2</accession>
<gene>
    <name evidence="2" type="ORF">E8L99_20765</name>
</gene>
<reference evidence="2 3" key="1">
    <citation type="submission" date="2019-04" db="EMBL/GenBank/DDBJ databases">
        <title>Phreatobacter aquaticus sp. nov.</title>
        <authorList>
            <person name="Choi A."/>
            <person name="Baek K."/>
        </authorList>
    </citation>
    <scope>NUCLEOTIDE SEQUENCE [LARGE SCALE GENOMIC DNA]</scope>
    <source>
        <strain evidence="2 3">NMCR1094</strain>
    </source>
</reference>
<dbReference type="RefSeq" id="WP_137101339.1">
    <property type="nucleotide sequence ID" value="NZ_CP039865.1"/>
</dbReference>
<feature type="transmembrane region" description="Helical" evidence="1">
    <location>
        <begin position="291"/>
        <end position="315"/>
    </location>
</feature>
<proteinExistence type="predicted"/>
<feature type="transmembrane region" description="Helical" evidence="1">
    <location>
        <begin position="174"/>
        <end position="192"/>
    </location>
</feature>
<dbReference type="PANTHER" id="PTHR40400:SF1">
    <property type="entry name" value="SLR1512 PROTEIN"/>
    <property type="match status" value="1"/>
</dbReference>
<dbReference type="PANTHER" id="PTHR40400">
    <property type="entry name" value="SLR1512 PROTEIN"/>
    <property type="match status" value="1"/>
</dbReference>
<feature type="transmembrane region" description="Helical" evidence="1">
    <location>
        <begin position="257"/>
        <end position="279"/>
    </location>
</feature>
<evidence type="ECO:0000256" key="1">
    <source>
        <dbReference type="SAM" id="Phobius"/>
    </source>
</evidence>
<evidence type="ECO:0000313" key="2">
    <source>
        <dbReference type="EMBL" id="QCK88011.1"/>
    </source>
</evidence>
<feature type="transmembrane region" description="Helical" evidence="1">
    <location>
        <begin position="6"/>
        <end position="26"/>
    </location>
</feature>
<sequence>MVHLDLVLANLVSPITLCFVLGALAAALRSDLRIPDPVFRLLSIYLMLAIGLKGGADLARTPFADMWRPALAALALGGLIPLLCYVVLRRLAGFMVADAAALAAHYGSVSAVTFIAVLAYLDAAGLTYEGYVTALLAIMEVPAIVVALACARLAGQSGQPLSRVIRETVSGKSIVLLVGGMAIGAMVGTSGLQPVKPLFVDLFRGLLCLFMIELGIQTMERVTDLRRSGAVLVVFALVAPVVNGCLGLIAASLAGMSVGGAIVLATLAASASYIVAPAAVRMALPEANPSLYLTASLAVTFPFNLIAGIPLYGALARALYG</sequence>
<dbReference type="Proteomes" id="UP000298588">
    <property type="component" value="Chromosome"/>
</dbReference>
<dbReference type="Pfam" id="PF05982">
    <property type="entry name" value="Sbt_1"/>
    <property type="match status" value="1"/>
</dbReference>
<keyword evidence="1" id="KW-1133">Transmembrane helix</keyword>
<keyword evidence="1" id="KW-0812">Transmembrane</keyword>
<dbReference type="AlphaFoldDB" id="A0A4D7QND2"/>
<keyword evidence="3" id="KW-1185">Reference proteome</keyword>
<dbReference type="InterPro" id="IPR010293">
    <property type="entry name" value="Sbt_1"/>
</dbReference>
<organism evidence="2 3">
    <name type="scientific">Phreatobacter aquaticus</name>
    <dbReference type="NCBI Taxonomy" id="2570229"/>
    <lineage>
        <taxon>Bacteria</taxon>
        <taxon>Pseudomonadati</taxon>
        <taxon>Pseudomonadota</taxon>
        <taxon>Alphaproteobacteria</taxon>
        <taxon>Hyphomicrobiales</taxon>
        <taxon>Phreatobacteraceae</taxon>
        <taxon>Phreatobacter</taxon>
    </lineage>
</organism>
<keyword evidence="1" id="KW-0472">Membrane</keyword>
<feature type="transmembrane region" description="Helical" evidence="1">
    <location>
        <begin position="100"/>
        <end position="121"/>
    </location>
</feature>
<feature type="transmembrane region" description="Helical" evidence="1">
    <location>
        <begin position="228"/>
        <end position="251"/>
    </location>
</feature>